<dbReference type="PROSITE" id="PS51257">
    <property type="entry name" value="PROKAR_LIPOPROTEIN"/>
    <property type="match status" value="1"/>
</dbReference>
<gene>
    <name evidence="2" type="ORF">KHC33_06110</name>
</gene>
<proteinExistence type="predicted"/>
<sequence length="213" mass="23772">MVKYFIVGCILLVTILLAGCVQQEQIQSYPVVSPEETSKPVQESESSPEELVNESKNETISHTPLPTTSPIITPEPTTPVQVPTPDPNLAFQELVITKLDLIQEGKKAVLDTWNAGDALAAQTHINELRQRIRNNNDASTFPKKMDYVRLQYYDLIDRMIQFTDNFDQAAILRNKGESGSSNSYVSAGIMAGDRADISDKKIRVFLNEHPKLL</sequence>
<name>A0A8E7AZ20_9EURY</name>
<dbReference type="KEGG" id="mrtj:KHC33_06110"/>
<reference evidence="2 3" key="1">
    <citation type="submission" date="2021-05" db="EMBL/GenBank/DDBJ databases">
        <title>A novel Methanospirillum isolate from a pyrite-forming mixed culture.</title>
        <authorList>
            <person name="Bunk B."/>
            <person name="Sproer C."/>
            <person name="Spring S."/>
            <person name="Pester M."/>
        </authorList>
    </citation>
    <scope>NUCLEOTIDE SEQUENCE [LARGE SCALE GENOMIC DNA]</scope>
    <source>
        <strain evidence="2 3">J.3.6.1-F.2.7.3</strain>
    </source>
</reference>
<keyword evidence="3" id="KW-1185">Reference proteome</keyword>
<dbReference type="RefSeq" id="WP_214420842.1">
    <property type="nucleotide sequence ID" value="NZ_CP075546.1"/>
</dbReference>
<protein>
    <submittedName>
        <fullName evidence="2">Uncharacterized protein</fullName>
    </submittedName>
</protein>
<evidence type="ECO:0000313" key="3">
    <source>
        <dbReference type="Proteomes" id="UP000680656"/>
    </source>
</evidence>
<organism evidence="2 3">
    <name type="scientific">Methanospirillum purgamenti</name>
    <dbReference type="NCBI Taxonomy" id="2834276"/>
    <lineage>
        <taxon>Archaea</taxon>
        <taxon>Methanobacteriati</taxon>
        <taxon>Methanobacteriota</taxon>
        <taxon>Stenosarchaea group</taxon>
        <taxon>Methanomicrobia</taxon>
        <taxon>Methanomicrobiales</taxon>
        <taxon>Methanospirillaceae</taxon>
        <taxon>Methanospirillum</taxon>
    </lineage>
</organism>
<evidence type="ECO:0000256" key="1">
    <source>
        <dbReference type="SAM" id="MobiDB-lite"/>
    </source>
</evidence>
<dbReference type="AlphaFoldDB" id="A0A8E7AZ20"/>
<feature type="compositionally biased region" description="Low complexity" evidence="1">
    <location>
        <begin position="60"/>
        <end position="80"/>
    </location>
</feature>
<feature type="region of interest" description="Disordered" evidence="1">
    <location>
        <begin position="32"/>
        <end position="80"/>
    </location>
</feature>
<dbReference type="GeneID" id="65096740"/>
<evidence type="ECO:0000313" key="2">
    <source>
        <dbReference type="EMBL" id="QVV90065.1"/>
    </source>
</evidence>
<accession>A0A8E7AZ20</accession>
<dbReference type="EMBL" id="CP075546">
    <property type="protein sequence ID" value="QVV90065.1"/>
    <property type="molecule type" value="Genomic_DNA"/>
</dbReference>
<dbReference type="Proteomes" id="UP000680656">
    <property type="component" value="Chromosome"/>
</dbReference>